<dbReference type="EMBL" id="CP015243">
    <property type="protein sequence ID" value="ANF56369.1"/>
    <property type="molecule type" value="Genomic_DNA"/>
</dbReference>
<feature type="transmembrane region" description="Helical" evidence="6">
    <location>
        <begin position="42"/>
        <end position="64"/>
    </location>
</feature>
<feature type="transmembrane region" description="Helical" evidence="6">
    <location>
        <begin position="16"/>
        <end position="36"/>
    </location>
</feature>
<feature type="transmembrane region" description="Helical" evidence="6">
    <location>
        <begin position="277"/>
        <end position="296"/>
    </location>
</feature>
<reference evidence="8 9" key="1">
    <citation type="submission" date="2016-04" db="EMBL/GenBank/DDBJ databases">
        <title>Complete Genome Sequence of Halotalea alkalilenta IHB B 13600.</title>
        <authorList>
            <person name="Swarnkar M.K."/>
            <person name="Sharma A."/>
            <person name="Kaushal K."/>
            <person name="Soni R."/>
            <person name="Rana S."/>
            <person name="Singh A.K."/>
            <person name="Gulati A."/>
        </authorList>
    </citation>
    <scope>NUCLEOTIDE SEQUENCE [LARGE SCALE GENOMIC DNA]</scope>
    <source>
        <strain evidence="8 9">IHB B 13600</strain>
    </source>
</reference>
<evidence type="ECO:0000256" key="5">
    <source>
        <dbReference type="ARBA" id="ARBA00023136"/>
    </source>
</evidence>
<feature type="transmembrane region" description="Helical" evidence="6">
    <location>
        <begin position="161"/>
        <end position="178"/>
    </location>
</feature>
<feature type="domain" description="EamA" evidence="7">
    <location>
        <begin position="22"/>
        <end position="149"/>
    </location>
</feature>
<comment type="similarity">
    <text evidence="2">Belongs to the EamA transporter family.</text>
</comment>
<feature type="transmembrane region" description="Helical" evidence="6">
    <location>
        <begin position="135"/>
        <end position="155"/>
    </location>
</feature>
<dbReference type="NCBIfam" id="NF008432">
    <property type="entry name" value="PRK11272.1"/>
    <property type="match status" value="1"/>
</dbReference>
<organism evidence="8 9">
    <name type="scientific">Halotalea alkalilenta</name>
    <dbReference type="NCBI Taxonomy" id="376489"/>
    <lineage>
        <taxon>Bacteria</taxon>
        <taxon>Pseudomonadati</taxon>
        <taxon>Pseudomonadota</taxon>
        <taxon>Gammaproteobacteria</taxon>
        <taxon>Oceanospirillales</taxon>
        <taxon>Halomonadaceae</taxon>
        <taxon>Halotalea</taxon>
    </lineage>
</organism>
<dbReference type="Pfam" id="PF00892">
    <property type="entry name" value="EamA"/>
    <property type="match status" value="2"/>
</dbReference>
<dbReference type="InterPro" id="IPR050638">
    <property type="entry name" value="AA-Vitamin_Transporters"/>
</dbReference>
<evidence type="ECO:0000256" key="6">
    <source>
        <dbReference type="SAM" id="Phobius"/>
    </source>
</evidence>
<dbReference type="GO" id="GO:0016020">
    <property type="term" value="C:membrane"/>
    <property type="evidence" value="ECO:0007669"/>
    <property type="project" value="UniProtKB-SubCell"/>
</dbReference>
<evidence type="ECO:0000256" key="2">
    <source>
        <dbReference type="ARBA" id="ARBA00007362"/>
    </source>
</evidence>
<feature type="transmembrane region" description="Helical" evidence="6">
    <location>
        <begin position="107"/>
        <end position="128"/>
    </location>
</feature>
<feature type="transmembrane region" description="Helical" evidence="6">
    <location>
        <begin position="221"/>
        <end position="242"/>
    </location>
</feature>
<keyword evidence="4 6" id="KW-1133">Transmembrane helix</keyword>
<dbReference type="KEGG" id="haa:A5892_01910"/>
<evidence type="ECO:0000256" key="3">
    <source>
        <dbReference type="ARBA" id="ARBA00022692"/>
    </source>
</evidence>
<evidence type="ECO:0000313" key="9">
    <source>
        <dbReference type="Proteomes" id="UP000077875"/>
    </source>
</evidence>
<dbReference type="PANTHER" id="PTHR32322">
    <property type="entry name" value="INNER MEMBRANE TRANSPORTER"/>
    <property type="match status" value="1"/>
</dbReference>
<sequence>MNDSSASAGEASGSPLLLAGAFLALYLIWGSTYLFIGVGVSHWPPLLFAGVRFLIAGALLYAWLRLRGHPAPSAREWRGAAVIGLLLLGIGNGGVCIAEHRGVASGVAALSVATVPLFALLFAAGFGLRARLGEWLGIGFGIIGMALLNLGANLADNPQGSALLLVAAAAWAFGSVLSKRLSLPQGMMASAAEMLCGGAALLAVGLASGERVTAMPGLAGWLALGYLVVFGSLVAFSAYVYLLANVRPAAATSYAYVNPLVAVALGIGFAGERISGLELVAMLVIVTGVLLVTLGGRTRPMMREAPAGATAKPLAQRSPCDGDR</sequence>
<feature type="transmembrane region" description="Helical" evidence="6">
    <location>
        <begin position="254"/>
        <end position="271"/>
    </location>
</feature>
<keyword evidence="5 6" id="KW-0472">Membrane</keyword>
<evidence type="ECO:0000256" key="1">
    <source>
        <dbReference type="ARBA" id="ARBA00004141"/>
    </source>
</evidence>
<keyword evidence="9" id="KW-1185">Reference proteome</keyword>
<evidence type="ECO:0000256" key="4">
    <source>
        <dbReference type="ARBA" id="ARBA00022989"/>
    </source>
</evidence>
<dbReference type="InterPro" id="IPR037185">
    <property type="entry name" value="EmrE-like"/>
</dbReference>
<dbReference type="PANTHER" id="PTHR32322:SF2">
    <property type="entry name" value="EAMA DOMAIN-CONTAINING PROTEIN"/>
    <property type="match status" value="1"/>
</dbReference>
<name>A0A172YAV2_9GAMM</name>
<evidence type="ECO:0000313" key="8">
    <source>
        <dbReference type="EMBL" id="ANF56369.1"/>
    </source>
</evidence>
<dbReference type="InterPro" id="IPR000620">
    <property type="entry name" value="EamA_dom"/>
</dbReference>
<protein>
    <submittedName>
        <fullName evidence="8">Drug/metabolite exporter YedA</fullName>
    </submittedName>
</protein>
<keyword evidence="3 6" id="KW-0812">Transmembrane</keyword>
<feature type="domain" description="EamA" evidence="7">
    <location>
        <begin position="160"/>
        <end position="293"/>
    </location>
</feature>
<comment type="subcellular location">
    <subcellularLocation>
        <location evidence="1">Membrane</location>
        <topology evidence="1">Multi-pass membrane protein</topology>
    </subcellularLocation>
</comment>
<feature type="transmembrane region" description="Helical" evidence="6">
    <location>
        <begin position="76"/>
        <end position="95"/>
    </location>
</feature>
<dbReference type="Proteomes" id="UP000077875">
    <property type="component" value="Chromosome"/>
</dbReference>
<dbReference type="AlphaFoldDB" id="A0A172YAV2"/>
<evidence type="ECO:0000259" key="7">
    <source>
        <dbReference type="Pfam" id="PF00892"/>
    </source>
</evidence>
<accession>A0A172YAV2</accession>
<dbReference type="RefSeq" id="WP_064121353.1">
    <property type="nucleotide sequence ID" value="NZ_CP015243.1"/>
</dbReference>
<gene>
    <name evidence="8" type="ORF">A5892_01910</name>
</gene>
<proteinExistence type="inferred from homology"/>
<dbReference type="SUPFAM" id="SSF103481">
    <property type="entry name" value="Multidrug resistance efflux transporter EmrE"/>
    <property type="match status" value="2"/>
</dbReference>